<evidence type="ECO:0000256" key="4">
    <source>
        <dbReference type="SAM" id="Phobius"/>
    </source>
</evidence>
<dbReference type="Proteomes" id="UP000675920">
    <property type="component" value="Unplaced"/>
</dbReference>
<reference evidence="7" key="1">
    <citation type="journal article" date="1999" name="Curr. Biol.">
        <title>Signal transduction: Gyrating protein kinases.</title>
        <authorList>
            <person name="Stock J."/>
        </authorList>
    </citation>
    <scope>NUCLEOTIDE SEQUENCE</scope>
</reference>
<dbReference type="InterPro" id="IPR005467">
    <property type="entry name" value="His_kinase_dom"/>
</dbReference>
<organism evidence="6 7">
    <name type="scientific">Derxia gummosa DSM 723</name>
    <dbReference type="NCBI Taxonomy" id="1121388"/>
    <lineage>
        <taxon>Bacteria</taxon>
        <taxon>Pseudomonadati</taxon>
        <taxon>Pseudomonadota</taxon>
        <taxon>Betaproteobacteria</taxon>
        <taxon>Burkholderiales</taxon>
        <taxon>Alcaligenaceae</taxon>
        <taxon>Derxia</taxon>
    </lineage>
</organism>
<dbReference type="Gene3D" id="3.30.565.10">
    <property type="entry name" value="Histidine kinase-like ATPase, C-terminal domain"/>
    <property type="match status" value="1"/>
</dbReference>
<dbReference type="InterPro" id="IPR036097">
    <property type="entry name" value="HisK_dim/P_sf"/>
</dbReference>
<dbReference type="InterPro" id="IPR004358">
    <property type="entry name" value="Sig_transdc_His_kin-like_C"/>
</dbReference>
<reference evidence="7" key="3">
    <citation type="submission" date="2025-08" db="UniProtKB">
        <authorList>
            <consortium name="RefSeq"/>
        </authorList>
    </citation>
    <scope>IDENTIFICATION</scope>
</reference>
<keyword evidence="4" id="KW-0472">Membrane</keyword>
<evidence type="ECO:0000313" key="6">
    <source>
        <dbReference type="Proteomes" id="UP000675920"/>
    </source>
</evidence>
<proteinExistence type="predicted"/>
<dbReference type="PANTHER" id="PTHR43065">
    <property type="entry name" value="SENSOR HISTIDINE KINASE"/>
    <property type="match status" value="1"/>
</dbReference>
<dbReference type="SUPFAM" id="SSF55874">
    <property type="entry name" value="ATPase domain of HSP90 chaperone/DNA topoisomerase II/histidine kinase"/>
    <property type="match status" value="1"/>
</dbReference>
<dbReference type="SUPFAM" id="SSF55785">
    <property type="entry name" value="PYP-like sensor domain (PAS domain)"/>
    <property type="match status" value="1"/>
</dbReference>
<dbReference type="EC" id="2.7.13.3" evidence="2"/>
<protein>
    <recommendedName>
        <fullName evidence="2">histidine kinase</fullName>
        <ecNumber evidence="2">2.7.13.3</ecNumber>
    </recommendedName>
</protein>
<evidence type="ECO:0000256" key="1">
    <source>
        <dbReference type="ARBA" id="ARBA00000085"/>
    </source>
</evidence>
<dbReference type="PRINTS" id="PR00344">
    <property type="entry name" value="BCTRLSENSOR"/>
</dbReference>
<dbReference type="InterPro" id="IPR035965">
    <property type="entry name" value="PAS-like_dom_sf"/>
</dbReference>
<keyword evidence="4" id="KW-0812">Transmembrane</keyword>
<evidence type="ECO:0000256" key="2">
    <source>
        <dbReference type="ARBA" id="ARBA00012438"/>
    </source>
</evidence>
<dbReference type="InterPro" id="IPR036890">
    <property type="entry name" value="HATPase_C_sf"/>
</dbReference>
<dbReference type="RefSeq" id="WP_156924470.1">
    <property type="nucleotide sequence ID" value="NZ_AXWS01000015.1"/>
</dbReference>
<dbReference type="PANTHER" id="PTHR43065:SF52">
    <property type="entry name" value="SENSOR PROTEIN KINASE PILS"/>
    <property type="match status" value="1"/>
</dbReference>
<keyword evidence="7" id="KW-0808">Transferase</keyword>
<dbReference type="Gene3D" id="1.10.287.130">
    <property type="match status" value="1"/>
</dbReference>
<dbReference type="CDD" id="cd00082">
    <property type="entry name" value="HisKA"/>
    <property type="match status" value="1"/>
</dbReference>
<sequence>MSAAPFGSDNPEQLALKRARMACVVRCVLAFGLTALASAQRLEVATRPTGVSALIGYCLFSLAALNVVYLRPGTARLQTRVGVVADLVAMVLLQSVSGGVRGGLVALFFAPLVTSSLLLERSFALLIAAVASIAIVGDTVVRDLLSLGEVAYFESGLLGATMFVVALVLTQLAQRVRSQESLVAATAAELNAQFRVNATVIEAMSQGVLIIGRDAHIQLSNPAARRLLGRELAALEGRTAMSNGGHWWELATLLQTWVRNQARGLPPAVMLTLPPDDEAPGAGPRKLRLRPVGLGGAIGTGDAPLVIYIEDLAETETQASQLKLASMGRLTASIAHEIRNPLAAIAHANALLRESADPIDARLHDIVGDNARRIDRIVEDILSVSQSTRIEPETLRLRDAIDTAVAELLPGGPEARARVSIDVPADATLRFDRMHFGRIVGNLLANALRHASATPGAIAVQLRLGAGGGSVLLVADDGEGVAPEHLRKLFEPFFTTHRKGTGLGLYLSRELASANGATLVLQSPGGGQGRHRGACFALRLPAALAQEAS</sequence>
<dbReference type="Pfam" id="PF02518">
    <property type="entry name" value="HATPase_c"/>
    <property type="match status" value="1"/>
</dbReference>
<dbReference type="OrthoDB" id="9785252at2"/>
<dbReference type="InterPro" id="IPR003594">
    <property type="entry name" value="HATPase_dom"/>
</dbReference>
<dbReference type="Pfam" id="PF25323">
    <property type="entry name" value="6TM_PilS"/>
    <property type="match status" value="1"/>
</dbReference>
<evidence type="ECO:0000313" key="7">
    <source>
        <dbReference type="RefSeq" id="WP_156924470.1"/>
    </source>
</evidence>
<keyword evidence="7" id="KW-0418">Kinase</keyword>
<accession>A0A8B6XB26</accession>
<dbReference type="Pfam" id="PF00512">
    <property type="entry name" value="HisKA"/>
    <property type="match status" value="1"/>
</dbReference>
<dbReference type="SMART" id="SM00387">
    <property type="entry name" value="HATPase_c"/>
    <property type="match status" value="1"/>
</dbReference>
<feature type="transmembrane region" description="Helical" evidence="4">
    <location>
        <begin position="82"/>
        <end position="110"/>
    </location>
</feature>
<feature type="transmembrane region" description="Helical" evidence="4">
    <location>
        <begin position="51"/>
        <end position="70"/>
    </location>
</feature>
<keyword evidence="4" id="KW-1133">Transmembrane helix</keyword>
<evidence type="ECO:0000259" key="5">
    <source>
        <dbReference type="PROSITE" id="PS50109"/>
    </source>
</evidence>
<dbReference type="SMART" id="SM00388">
    <property type="entry name" value="HisKA"/>
    <property type="match status" value="1"/>
</dbReference>
<dbReference type="SMART" id="SM00091">
    <property type="entry name" value="PAS"/>
    <property type="match status" value="1"/>
</dbReference>
<dbReference type="InterPro" id="IPR000014">
    <property type="entry name" value="PAS"/>
</dbReference>
<feature type="transmembrane region" description="Helical" evidence="4">
    <location>
        <begin position="21"/>
        <end position="39"/>
    </location>
</feature>
<dbReference type="AlphaFoldDB" id="A0A8B6XB26"/>
<keyword evidence="6" id="KW-1185">Reference proteome</keyword>
<dbReference type="Gene3D" id="3.30.450.20">
    <property type="entry name" value="PAS domain"/>
    <property type="match status" value="1"/>
</dbReference>
<dbReference type="PROSITE" id="PS50109">
    <property type="entry name" value="HIS_KIN"/>
    <property type="match status" value="1"/>
</dbReference>
<dbReference type="InterPro" id="IPR003661">
    <property type="entry name" value="HisK_dim/P_dom"/>
</dbReference>
<feature type="transmembrane region" description="Helical" evidence="4">
    <location>
        <begin position="153"/>
        <end position="173"/>
    </location>
</feature>
<dbReference type="SUPFAM" id="SSF47384">
    <property type="entry name" value="Homodimeric domain of signal transducing histidine kinase"/>
    <property type="match status" value="1"/>
</dbReference>
<feature type="domain" description="Histidine kinase" evidence="5">
    <location>
        <begin position="333"/>
        <end position="544"/>
    </location>
</feature>
<evidence type="ECO:0000256" key="3">
    <source>
        <dbReference type="ARBA" id="ARBA00022553"/>
    </source>
</evidence>
<keyword evidence="3" id="KW-0597">Phosphoprotein</keyword>
<comment type="catalytic activity">
    <reaction evidence="1">
        <text>ATP + protein L-histidine = ADP + protein N-phospho-L-histidine.</text>
        <dbReference type="EC" id="2.7.13.3"/>
    </reaction>
</comment>
<feature type="transmembrane region" description="Helical" evidence="4">
    <location>
        <begin position="122"/>
        <end position="141"/>
    </location>
</feature>
<dbReference type="GO" id="GO:0000155">
    <property type="term" value="F:phosphorelay sensor kinase activity"/>
    <property type="evidence" value="ECO:0007669"/>
    <property type="project" value="InterPro"/>
</dbReference>
<reference evidence="7" key="2">
    <citation type="journal article" date="2000" name="Trends Biochem. Sci.">
        <title>GHKL, an emergent ATPase/kinase superfamily.</title>
        <authorList>
            <person name="Dutta R."/>
            <person name="Inouye M."/>
        </authorList>
    </citation>
    <scope>NUCLEOTIDE SEQUENCE</scope>
</reference>
<name>A0A8B6XB26_9BURK</name>